<proteinExistence type="predicted"/>
<comment type="caution">
    <text evidence="1">The sequence shown here is derived from an EMBL/GenBank/DDBJ whole genome shotgun (WGS) entry which is preliminary data.</text>
</comment>
<protein>
    <submittedName>
        <fullName evidence="1">Uncharacterized protein</fullName>
    </submittedName>
</protein>
<keyword evidence="2" id="KW-1185">Reference proteome</keyword>
<dbReference type="RefSeq" id="WP_018747063.1">
    <property type="nucleotide sequence ID" value="NZ_BAABUF010000001.1"/>
</dbReference>
<reference evidence="2" key="1">
    <citation type="journal article" date="2019" name="Int. J. Syst. Evol. Microbiol.">
        <title>The Global Catalogue of Microorganisms (GCM) 10K type strain sequencing project: providing services to taxonomists for standard genome sequencing and annotation.</title>
        <authorList>
            <consortium name="The Broad Institute Genomics Platform"/>
            <consortium name="The Broad Institute Genome Sequencing Center for Infectious Disease"/>
            <person name="Wu L."/>
            <person name="Ma J."/>
        </authorList>
    </citation>
    <scope>NUCLEOTIDE SEQUENCE [LARGE SCALE GENOMIC DNA]</scope>
    <source>
        <strain evidence="2">NBRC 104970</strain>
    </source>
</reference>
<evidence type="ECO:0000313" key="1">
    <source>
        <dbReference type="EMBL" id="GLS03714.1"/>
    </source>
</evidence>
<organism evidence="1 2">
    <name type="scientific">Chitiniphilus shinanonensis</name>
    <dbReference type="NCBI Taxonomy" id="553088"/>
    <lineage>
        <taxon>Bacteria</taxon>
        <taxon>Pseudomonadati</taxon>
        <taxon>Pseudomonadota</taxon>
        <taxon>Betaproteobacteria</taxon>
        <taxon>Neisseriales</taxon>
        <taxon>Chitinibacteraceae</taxon>
        <taxon>Chitiniphilus</taxon>
    </lineage>
</organism>
<accession>A0ABQ6BVC6</accession>
<gene>
    <name evidence="1" type="ORF">GCM10007860_08590</name>
</gene>
<name>A0ABQ6BVC6_9NEIS</name>
<sequence length="45" mass="4935">MLPLDLPDFTLIPPAKPGLPPRCVIVPMWPDDDDAQLPPPPPTLH</sequence>
<dbReference type="Proteomes" id="UP001156836">
    <property type="component" value="Unassembled WGS sequence"/>
</dbReference>
<dbReference type="EMBL" id="BSOZ01000008">
    <property type="protein sequence ID" value="GLS03714.1"/>
    <property type="molecule type" value="Genomic_DNA"/>
</dbReference>
<evidence type="ECO:0000313" key="2">
    <source>
        <dbReference type="Proteomes" id="UP001156836"/>
    </source>
</evidence>